<dbReference type="GO" id="GO:0009507">
    <property type="term" value="C:chloroplast"/>
    <property type="evidence" value="ECO:0007669"/>
    <property type="project" value="TreeGrafter"/>
</dbReference>
<sequence>MATASLITQFASLARESKYSLNVNPLLKTRTQVHYQAIRRNKSFLIKRPGYQNNNFRVQCCMKPNKSSEKEKEEKEKEKESTGNSLDEIIEVIFKTLNLFVQKSAIAGVVLGLLMTCNPHLALAASGGRMGGGHSFSGSSSSSSSSPSYSSGSSSWSSGSSSSSSWNNDSSSSWNNDSSSSSSDDERSSWSSYSSPSPSYYSASVSSSSWPSYSSPNSSSKTSSVALLGATRSLQKDLDKIAEVADTSTTSGLSYILQESTVTLLRHLAYCFSSYSSVDVKPDKTGGEKLFNQLTIEERAKFDEETLVNVDNIKKQSTPRKNPNGLSSDYIVMTILVAAKGENKLSVVNSSDNLKEALQKLGSIPTSKILAVEVMWTPQEENDTLTERELLKDYPRLRPL</sequence>
<dbReference type="PANTHER" id="PTHR33975:SF2">
    <property type="entry name" value="MYELIN-ASSOCIATED OLIGODENDROCYTE BASIC PROTEIN"/>
    <property type="match status" value="1"/>
</dbReference>
<dbReference type="InterPro" id="IPR053023">
    <property type="entry name" value="FLAP_modulator"/>
</dbReference>
<reference evidence="2" key="1">
    <citation type="submission" date="2022-03" db="EMBL/GenBank/DDBJ databases">
        <title>A functionally conserved STORR gene fusion in Papaver species that diverged 16.8 million years ago.</title>
        <authorList>
            <person name="Catania T."/>
        </authorList>
    </citation>
    <scope>NUCLEOTIDE SEQUENCE</scope>
    <source>
        <strain evidence="2">S-191538</strain>
    </source>
</reference>
<gene>
    <name evidence="2" type="ORF">MKW94_023019</name>
</gene>
<evidence type="ECO:0000256" key="1">
    <source>
        <dbReference type="SAM" id="MobiDB-lite"/>
    </source>
</evidence>
<dbReference type="Pfam" id="PF07466">
    <property type="entry name" value="DUF1517"/>
    <property type="match status" value="1"/>
</dbReference>
<dbReference type="Proteomes" id="UP001177140">
    <property type="component" value="Unassembled WGS sequence"/>
</dbReference>
<dbReference type="EMBL" id="JAJJMA010071660">
    <property type="protein sequence ID" value="MCL7027746.1"/>
    <property type="molecule type" value="Genomic_DNA"/>
</dbReference>
<accession>A0AA41S2T1</accession>
<proteinExistence type="predicted"/>
<organism evidence="2 3">
    <name type="scientific">Papaver nudicaule</name>
    <name type="common">Iceland poppy</name>
    <dbReference type="NCBI Taxonomy" id="74823"/>
    <lineage>
        <taxon>Eukaryota</taxon>
        <taxon>Viridiplantae</taxon>
        <taxon>Streptophyta</taxon>
        <taxon>Embryophyta</taxon>
        <taxon>Tracheophyta</taxon>
        <taxon>Spermatophyta</taxon>
        <taxon>Magnoliopsida</taxon>
        <taxon>Ranunculales</taxon>
        <taxon>Papaveraceae</taxon>
        <taxon>Papaveroideae</taxon>
        <taxon>Papaver</taxon>
    </lineage>
</organism>
<feature type="compositionally biased region" description="Basic and acidic residues" evidence="1">
    <location>
        <begin position="66"/>
        <end position="81"/>
    </location>
</feature>
<feature type="compositionally biased region" description="Low complexity" evidence="1">
    <location>
        <begin position="189"/>
        <end position="200"/>
    </location>
</feature>
<evidence type="ECO:0000313" key="2">
    <source>
        <dbReference type="EMBL" id="MCL7027746.1"/>
    </source>
</evidence>
<comment type="caution">
    <text evidence="2">The sequence shown here is derived from an EMBL/GenBank/DDBJ whole genome shotgun (WGS) entry which is preliminary data.</text>
</comment>
<keyword evidence="3" id="KW-1185">Reference proteome</keyword>
<dbReference type="PANTHER" id="PTHR33975">
    <property type="entry name" value="MYELIN-ASSOCIATED OLIGODENDROCYTE BASIC PROTEIN"/>
    <property type="match status" value="1"/>
</dbReference>
<feature type="compositionally biased region" description="Low complexity" evidence="1">
    <location>
        <begin position="136"/>
        <end position="182"/>
    </location>
</feature>
<protein>
    <submittedName>
        <fullName evidence="2">Uncharacterized protein</fullName>
    </submittedName>
</protein>
<feature type="region of interest" description="Disordered" evidence="1">
    <location>
        <begin position="62"/>
        <end position="82"/>
    </location>
</feature>
<dbReference type="InterPro" id="IPR010903">
    <property type="entry name" value="DUF1517"/>
</dbReference>
<dbReference type="AlphaFoldDB" id="A0AA41S2T1"/>
<evidence type="ECO:0000313" key="3">
    <source>
        <dbReference type="Proteomes" id="UP001177140"/>
    </source>
</evidence>
<name>A0AA41S2T1_PAPNU</name>
<feature type="region of interest" description="Disordered" evidence="1">
    <location>
        <begin position="128"/>
        <end position="200"/>
    </location>
</feature>